<sequence>MLNNSPGNTLTSLLIDNSIASQGVKGIPKDIDVISHTNPWLGYFLHGCTAFLINQKDDVFKFEVEEGMSDIAITAAHCIETPSSRRKGFYYSEPSALVISFGKHNITVKNEAHQIDVSIVKTICHWKFNQLDQLEYDIAMLKLEKPVKFNQFVRPLALSQFALNDVDDCFVSGWGGVKSLRMSHFNRSYLINDDMTRYKFETFKHGSDKVSPGDSGSPLVTSWCREQATACKTSWHYALARPEI</sequence>
<dbReference type="PROSITE" id="PS00134">
    <property type="entry name" value="TRYPSIN_HIS"/>
    <property type="match status" value="1"/>
</dbReference>
<dbReference type="PRINTS" id="PR00722">
    <property type="entry name" value="CHYMOTRYPSIN"/>
</dbReference>
<evidence type="ECO:0000313" key="4">
    <source>
        <dbReference type="WBParaSite" id="nRc.2.0.1.t43924-RA"/>
    </source>
</evidence>
<dbReference type="PANTHER" id="PTHR24271:SF50">
    <property type="match status" value="1"/>
</dbReference>
<keyword evidence="3" id="KW-1185">Reference proteome</keyword>
<dbReference type="WBParaSite" id="nRc.2.0.1.t43924-RA">
    <property type="protein sequence ID" value="nRc.2.0.1.t43924-RA"/>
    <property type="gene ID" value="nRc.2.0.1.g43924"/>
</dbReference>
<dbReference type="InterPro" id="IPR001254">
    <property type="entry name" value="Trypsin_dom"/>
</dbReference>
<dbReference type="PROSITE" id="PS50240">
    <property type="entry name" value="TRYPSIN_DOM"/>
    <property type="match status" value="1"/>
</dbReference>
<evidence type="ECO:0000256" key="1">
    <source>
        <dbReference type="ARBA" id="ARBA00023157"/>
    </source>
</evidence>
<dbReference type="AlphaFoldDB" id="A0A915KZQ1"/>
<keyword evidence="1" id="KW-1015">Disulfide bond</keyword>
<dbReference type="Gene3D" id="2.40.10.10">
    <property type="entry name" value="Trypsin-like serine proteases"/>
    <property type="match status" value="1"/>
</dbReference>
<name>A0A915KZQ1_ROMCU</name>
<dbReference type="GO" id="GO:0004252">
    <property type="term" value="F:serine-type endopeptidase activity"/>
    <property type="evidence" value="ECO:0007669"/>
    <property type="project" value="InterPro"/>
</dbReference>
<dbReference type="SMART" id="SM00020">
    <property type="entry name" value="Tryp_SPc"/>
    <property type="match status" value="1"/>
</dbReference>
<reference evidence="4" key="1">
    <citation type="submission" date="2022-11" db="UniProtKB">
        <authorList>
            <consortium name="WormBaseParasite"/>
        </authorList>
    </citation>
    <scope>IDENTIFICATION</scope>
</reference>
<feature type="domain" description="Peptidase S1" evidence="2">
    <location>
        <begin position="23"/>
        <end position="244"/>
    </location>
</feature>
<dbReference type="SUPFAM" id="SSF50494">
    <property type="entry name" value="Trypsin-like serine proteases"/>
    <property type="match status" value="1"/>
</dbReference>
<dbReference type="InterPro" id="IPR018114">
    <property type="entry name" value="TRYPSIN_HIS"/>
</dbReference>
<dbReference type="PANTHER" id="PTHR24271">
    <property type="entry name" value="KALLIKREIN-RELATED"/>
    <property type="match status" value="1"/>
</dbReference>
<dbReference type="InterPro" id="IPR009003">
    <property type="entry name" value="Peptidase_S1_PA"/>
</dbReference>
<evidence type="ECO:0000313" key="3">
    <source>
        <dbReference type="Proteomes" id="UP000887565"/>
    </source>
</evidence>
<dbReference type="InterPro" id="IPR043504">
    <property type="entry name" value="Peptidase_S1_PA_chymotrypsin"/>
</dbReference>
<protein>
    <submittedName>
        <fullName evidence="4">Peptidase S1 domain-containing protein</fullName>
    </submittedName>
</protein>
<evidence type="ECO:0000259" key="2">
    <source>
        <dbReference type="PROSITE" id="PS50240"/>
    </source>
</evidence>
<organism evidence="3 4">
    <name type="scientific">Romanomermis culicivorax</name>
    <name type="common">Nematode worm</name>
    <dbReference type="NCBI Taxonomy" id="13658"/>
    <lineage>
        <taxon>Eukaryota</taxon>
        <taxon>Metazoa</taxon>
        <taxon>Ecdysozoa</taxon>
        <taxon>Nematoda</taxon>
        <taxon>Enoplea</taxon>
        <taxon>Dorylaimia</taxon>
        <taxon>Mermithida</taxon>
        <taxon>Mermithoidea</taxon>
        <taxon>Mermithidae</taxon>
        <taxon>Romanomermis</taxon>
    </lineage>
</organism>
<dbReference type="Proteomes" id="UP000887565">
    <property type="component" value="Unplaced"/>
</dbReference>
<proteinExistence type="predicted"/>
<accession>A0A915KZQ1</accession>
<dbReference type="GO" id="GO:0006508">
    <property type="term" value="P:proteolysis"/>
    <property type="evidence" value="ECO:0007669"/>
    <property type="project" value="InterPro"/>
</dbReference>
<dbReference type="Pfam" id="PF00089">
    <property type="entry name" value="Trypsin"/>
    <property type="match status" value="1"/>
</dbReference>
<dbReference type="InterPro" id="IPR001314">
    <property type="entry name" value="Peptidase_S1A"/>
</dbReference>